<gene>
    <name evidence="6" type="ORF">PTTG_07680</name>
</gene>
<reference evidence="7 8" key="3">
    <citation type="journal article" date="2017" name="G3 (Bethesda)">
        <title>Comparative analysis highlights variable genome content of wheat rusts and divergence of the mating loci.</title>
        <authorList>
            <person name="Cuomo C.A."/>
            <person name="Bakkeren G."/>
            <person name="Khalil H.B."/>
            <person name="Panwar V."/>
            <person name="Joly D."/>
            <person name="Linning R."/>
            <person name="Sakthikumar S."/>
            <person name="Song X."/>
            <person name="Adiconis X."/>
            <person name="Fan L."/>
            <person name="Goldberg J.M."/>
            <person name="Levin J.Z."/>
            <person name="Young S."/>
            <person name="Zeng Q."/>
            <person name="Anikster Y."/>
            <person name="Bruce M."/>
            <person name="Wang M."/>
            <person name="Yin C."/>
            <person name="McCallum B."/>
            <person name="Szabo L.J."/>
            <person name="Hulbert S."/>
            <person name="Chen X."/>
            <person name="Fellers J.P."/>
        </authorList>
    </citation>
    <scope>NUCLEOTIDE SEQUENCE</scope>
    <source>
        <strain evidence="8">Isolate 1-1 / race 1 (BBBD)</strain>
        <strain evidence="7">isolate 1-1 / race 1 (BBBD)</strain>
    </source>
</reference>
<keyword evidence="4" id="KW-1133">Transmembrane helix</keyword>
<dbReference type="Pfam" id="PF04930">
    <property type="entry name" value="FUN14"/>
    <property type="match status" value="1"/>
</dbReference>
<dbReference type="EnsemblFungi" id="PTTG_07680-t43_1">
    <property type="protein sequence ID" value="PTTG_07680-t43_1-p1"/>
    <property type="gene ID" value="PTTG_07680"/>
</dbReference>
<evidence type="ECO:0000313" key="8">
    <source>
        <dbReference type="Proteomes" id="UP000005240"/>
    </source>
</evidence>
<accession>A0A180GW28</accession>
<reference evidence="6" key="1">
    <citation type="submission" date="2009-11" db="EMBL/GenBank/DDBJ databases">
        <authorList>
            <consortium name="The Broad Institute Genome Sequencing Platform"/>
            <person name="Ward D."/>
            <person name="Feldgarden M."/>
            <person name="Earl A."/>
            <person name="Young S.K."/>
            <person name="Zeng Q."/>
            <person name="Koehrsen M."/>
            <person name="Alvarado L."/>
            <person name="Berlin A."/>
            <person name="Bochicchio J."/>
            <person name="Borenstein D."/>
            <person name="Chapman S.B."/>
            <person name="Chen Z."/>
            <person name="Engels R."/>
            <person name="Freedman E."/>
            <person name="Gellesch M."/>
            <person name="Goldberg J."/>
            <person name="Griggs A."/>
            <person name="Gujja S."/>
            <person name="Heilman E."/>
            <person name="Heiman D."/>
            <person name="Hepburn T."/>
            <person name="Howarth C."/>
            <person name="Jen D."/>
            <person name="Larson L."/>
            <person name="Lewis B."/>
            <person name="Mehta T."/>
            <person name="Park D."/>
            <person name="Pearson M."/>
            <person name="Roberts A."/>
            <person name="Saif S."/>
            <person name="Shea T."/>
            <person name="Shenoy N."/>
            <person name="Sisk P."/>
            <person name="Stolte C."/>
            <person name="Sykes S."/>
            <person name="Thomson T."/>
            <person name="Walk T."/>
            <person name="White J."/>
            <person name="Yandava C."/>
            <person name="Izard J."/>
            <person name="Baranova O.V."/>
            <person name="Blanton J.M."/>
            <person name="Tanner A.C."/>
            <person name="Dewhirst F.E."/>
            <person name="Haas B."/>
            <person name="Nusbaum C."/>
            <person name="Birren B."/>
        </authorList>
    </citation>
    <scope>NUCLEOTIDE SEQUENCE [LARGE SCALE GENOMIC DNA]</scope>
    <source>
        <strain evidence="6">1-1 BBBD Race 1</strain>
    </source>
</reference>
<evidence type="ECO:0000256" key="4">
    <source>
        <dbReference type="ARBA" id="ARBA00022989"/>
    </source>
</evidence>
<evidence type="ECO:0000313" key="7">
    <source>
        <dbReference type="EnsemblFungi" id="PTTG_07680-t43_1-p1"/>
    </source>
</evidence>
<dbReference type="OrthoDB" id="163794at2759"/>
<reference evidence="7" key="4">
    <citation type="submission" date="2025-05" db="UniProtKB">
        <authorList>
            <consortium name="EnsemblFungi"/>
        </authorList>
    </citation>
    <scope>IDENTIFICATION</scope>
    <source>
        <strain evidence="7">isolate 1-1 / race 1 (BBBD)</strain>
    </source>
</reference>
<keyword evidence="8" id="KW-1185">Reference proteome</keyword>
<reference evidence="6" key="2">
    <citation type="submission" date="2016-05" db="EMBL/GenBank/DDBJ databases">
        <title>Comparative analysis highlights variable genome content of wheat rusts and divergence of the mating loci.</title>
        <authorList>
            <person name="Cuomo C.A."/>
            <person name="Bakkeren G."/>
            <person name="Szabo L."/>
            <person name="Khalil H."/>
            <person name="Joly D."/>
            <person name="Goldberg J."/>
            <person name="Young S."/>
            <person name="Zeng Q."/>
            <person name="Fellers J."/>
        </authorList>
    </citation>
    <scope>NUCLEOTIDE SEQUENCE [LARGE SCALE GENOMIC DNA]</scope>
    <source>
        <strain evidence="6">1-1 BBBD Race 1</strain>
    </source>
</reference>
<dbReference type="GO" id="GO:0016020">
    <property type="term" value="C:membrane"/>
    <property type="evidence" value="ECO:0007669"/>
    <property type="project" value="UniProtKB-SubCell"/>
</dbReference>
<evidence type="ECO:0000256" key="3">
    <source>
        <dbReference type="ARBA" id="ARBA00022692"/>
    </source>
</evidence>
<organism evidence="6">
    <name type="scientific">Puccinia triticina (isolate 1-1 / race 1 (BBBD))</name>
    <name type="common">Brown leaf rust fungus</name>
    <dbReference type="NCBI Taxonomy" id="630390"/>
    <lineage>
        <taxon>Eukaryota</taxon>
        <taxon>Fungi</taxon>
        <taxon>Dikarya</taxon>
        <taxon>Basidiomycota</taxon>
        <taxon>Pucciniomycotina</taxon>
        <taxon>Pucciniomycetes</taxon>
        <taxon>Pucciniales</taxon>
        <taxon>Pucciniaceae</taxon>
        <taxon>Puccinia</taxon>
    </lineage>
</organism>
<dbReference type="AlphaFoldDB" id="A0A180GW28"/>
<protein>
    <recommendedName>
        <fullName evidence="9">FUN14 domain-containing protein</fullName>
    </recommendedName>
</protein>
<evidence type="ECO:0000313" key="6">
    <source>
        <dbReference type="EMBL" id="OAV96731.1"/>
    </source>
</evidence>
<evidence type="ECO:0000256" key="1">
    <source>
        <dbReference type="ARBA" id="ARBA00004370"/>
    </source>
</evidence>
<keyword evidence="5" id="KW-0472">Membrane</keyword>
<keyword evidence="3" id="KW-0812">Transmembrane</keyword>
<evidence type="ECO:0000256" key="5">
    <source>
        <dbReference type="ARBA" id="ARBA00023136"/>
    </source>
</evidence>
<name>A0A180GW28_PUCT1</name>
<sequence>MSITSITPQMWRLRHQIINRTPTVLTSSITNSLRLSKIGRPAVLCPDSNTNRFLQWNHNFDILKGHPRLQSGRPVSIPRQSQSFKTSGMKYTSSLGILLAIAGYQLTKPAIQLESELSPGPMIEYHQQQPTEPEIESLLSVRKLSFGTLTGICAGVFVKKGLNFLAFIFGGGFVLLQYLHSSSLIKIDWKTWAHRYESRFWSNKDNSRLGGPPAKPILARFLHFLTSDFQYRSTFTVGFFLGLRIG</sequence>
<dbReference type="VEuPathDB" id="FungiDB:PTTG_07680"/>
<dbReference type="EMBL" id="ADAS02000017">
    <property type="protein sequence ID" value="OAV96731.1"/>
    <property type="molecule type" value="Genomic_DNA"/>
</dbReference>
<dbReference type="InterPro" id="IPR007014">
    <property type="entry name" value="FUN14"/>
</dbReference>
<proteinExistence type="inferred from homology"/>
<evidence type="ECO:0008006" key="9">
    <source>
        <dbReference type="Google" id="ProtNLM"/>
    </source>
</evidence>
<dbReference type="PANTHER" id="PTHR21346">
    <property type="entry name" value="FUN14 DOMAIN CONTAINING"/>
    <property type="match status" value="1"/>
</dbReference>
<comment type="similarity">
    <text evidence="2">Belongs to the FUN14 family.</text>
</comment>
<comment type="subcellular location">
    <subcellularLocation>
        <location evidence="1">Membrane</location>
    </subcellularLocation>
</comment>
<dbReference type="PANTHER" id="PTHR21346:SF10">
    <property type="entry name" value="TRANSMEMBRANE PROTEIN"/>
    <property type="match status" value="1"/>
</dbReference>
<evidence type="ECO:0000256" key="2">
    <source>
        <dbReference type="ARBA" id="ARBA00009160"/>
    </source>
</evidence>
<dbReference type="Proteomes" id="UP000005240">
    <property type="component" value="Unassembled WGS sequence"/>
</dbReference>